<name>A0AA36M260_CYLNA</name>
<organism evidence="2 3">
    <name type="scientific">Cylicocyclus nassatus</name>
    <name type="common">Nematode worm</name>
    <dbReference type="NCBI Taxonomy" id="53992"/>
    <lineage>
        <taxon>Eukaryota</taxon>
        <taxon>Metazoa</taxon>
        <taxon>Ecdysozoa</taxon>
        <taxon>Nematoda</taxon>
        <taxon>Chromadorea</taxon>
        <taxon>Rhabditida</taxon>
        <taxon>Rhabditina</taxon>
        <taxon>Rhabditomorpha</taxon>
        <taxon>Strongyloidea</taxon>
        <taxon>Strongylidae</taxon>
        <taxon>Cylicocyclus</taxon>
    </lineage>
</organism>
<comment type="caution">
    <text evidence="2">The sequence shown here is derived from an EMBL/GenBank/DDBJ whole genome shotgun (WGS) entry which is preliminary data.</text>
</comment>
<evidence type="ECO:0000313" key="3">
    <source>
        <dbReference type="Proteomes" id="UP001176961"/>
    </source>
</evidence>
<gene>
    <name evidence="2" type="ORF">CYNAS_LOCUS6800</name>
</gene>
<evidence type="ECO:0000313" key="2">
    <source>
        <dbReference type="EMBL" id="CAJ0594817.1"/>
    </source>
</evidence>
<proteinExistence type="predicted"/>
<feature type="chain" id="PRO_5041404895" evidence="1">
    <location>
        <begin position="16"/>
        <end position="191"/>
    </location>
</feature>
<dbReference type="AlphaFoldDB" id="A0AA36M260"/>
<evidence type="ECO:0000256" key="1">
    <source>
        <dbReference type="SAM" id="SignalP"/>
    </source>
</evidence>
<protein>
    <submittedName>
        <fullName evidence="2">Uncharacterized protein</fullName>
    </submittedName>
</protein>
<feature type="signal peptide" evidence="1">
    <location>
        <begin position="1"/>
        <end position="15"/>
    </location>
</feature>
<reference evidence="2" key="1">
    <citation type="submission" date="2023-07" db="EMBL/GenBank/DDBJ databases">
        <authorList>
            <consortium name="CYATHOMIX"/>
        </authorList>
    </citation>
    <scope>NUCLEOTIDE SEQUENCE</scope>
    <source>
        <strain evidence="2">N/A</strain>
    </source>
</reference>
<keyword evidence="3" id="KW-1185">Reference proteome</keyword>
<accession>A0AA36M260</accession>
<sequence>MFLFILSLLPVAASAASDIRFWGHKQKVVPAQHRLGNRYYIEVDNIGNDPIFKPIAIHIDGSGVAFGDFKESSDCVIFGTTRTILTKCKHQFFLLSANHQYYERRMLYEAMREKACDYFKVRHYVLVLIKANVEDPKSEKYAGTYSTKSDSVYYTDKNGERKSFKRVLPQIKKQELSKAMFEVLCVGKYSE</sequence>
<dbReference type="Proteomes" id="UP001176961">
    <property type="component" value="Unassembled WGS sequence"/>
</dbReference>
<dbReference type="EMBL" id="CATQJL010000112">
    <property type="protein sequence ID" value="CAJ0594817.1"/>
    <property type="molecule type" value="Genomic_DNA"/>
</dbReference>
<keyword evidence="1" id="KW-0732">Signal</keyword>